<feature type="transmembrane region" description="Helical" evidence="3">
    <location>
        <begin position="644"/>
        <end position="665"/>
    </location>
</feature>
<accession>A0ABR7DSR4</accession>
<sequence>METAFFVLLLLVVWISLHNYIGKAIANIESLKKEIASLRKQLEGREIVAEEECHIPILSVEIRVDEETSKPEVKQPEPEPRKEPVVPVAPPPLKTWTRPKPAPPKKKRKPVNYEKFIGENLFGKIGILILVIGMGLFVKYAIDKNWINEVFRTVLGFVVGGGLLLISQRLKKTYRAFSSLLAGGAFAIFYVTVAMAYHYYGLFSQATAFVILVVLTILMSVLSVFYNRRELAIIALVGGFISPFLVSNGMGSYLVLFIYVTVLNTGMFGLSLYKRWGELPIVGFVASYLILTGYWWTADLDVAGNAQLIHLLLFATLFFLIFLLPVVSVFRSDSRKINQLLMMVVVLNNFLYLFFCLCFLRELHLEQDIKGAFTLFIAVVNGGIAFALNRRRAENGVLYSALIGLALTFVSITIPIQMDGTFITLLWACEMVIVLWLFIKWRIPVYEYFVAILFFLANVSYWMDIEQILGAGMRPSLFANGMFATGVSVGVAFLLVARLLSREKELFTTVSVLKYSPFSALTLLDGSVVLYVAFMIEFARNVDDWYLSQGLMLSFTAAALFVMLLGMRRRFPVERYHRLYAFSLLIPLVWYMYLLLTSRYFVWTALDSLEWLAVIILIAHICLLAKEYYAVFNYRTKVASRMTVYISIVSTALFVLAVQSLLNQLSLSDEASAGFSISLTVAGFAEMAIGMRLHLKSLRMISLTTFGIVLFKLVVIDLWLLPTIGKIIIFIILGVILLVLSFLYQKLKKVLFEEDREELANS</sequence>
<proteinExistence type="predicted"/>
<gene>
    <name evidence="4" type="ORF">H8S65_17230</name>
</gene>
<feature type="transmembrane region" description="Helical" evidence="3">
    <location>
        <begin position="701"/>
        <end position="721"/>
    </location>
</feature>
<feature type="transmembrane region" description="Helical" evidence="3">
    <location>
        <begin position="372"/>
        <end position="389"/>
    </location>
</feature>
<name>A0ABR7DSR4_9BACT</name>
<dbReference type="RefSeq" id="WP_186931099.1">
    <property type="nucleotide sequence ID" value="NZ_JACOOJ010000039.1"/>
</dbReference>
<feature type="transmembrane region" description="Helical" evidence="3">
    <location>
        <begin position="308"/>
        <end position="328"/>
    </location>
</feature>
<feature type="transmembrane region" description="Helical" evidence="3">
    <location>
        <begin position="6"/>
        <end position="26"/>
    </location>
</feature>
<feature type="transmembrane region" description="Helical" evidence="3">
    <location>
        <begin position="340"/>
        <end position="360"/>
    </location>
</feature>
<reference evidence="4 5" key="1">
    <citation type="submission" date="2020-08" db="EMBL/GenBank/DDBJ databases">
        <title>Genome public.</title>
        <authorList>
            <person name="Liu C."/>
            <person name="Sun Q."/>
        </authorList>
    </citation>
    <scope>NUCLEOTIDE SEQUENCE [LARGE SCALE GENOMIC DNA]</scope>
    <source>
        <strain evidence="4 5">NSJ-79</strain>
    </source>
</reference>
<evidence type="ECO:0000313" key="5">
    <source>
        <dbReference type="Proteomes" id="UP000651475"/>
    </source>
</evidence>
<feature type="transmembrane region" description="Helical" evidence="3">
    <location>
        <begin position="396"/>
        <end position="416"/>
    </location>
</feature>
<dbReference type="EMBL" id="JACOOJ010000039">
    <property type="protein sequence ID" value="MBC5634489.1"/>
    <property type="molecule type" value="Genomic_DNA"/>
</dbReference>
<dbReference type="Pfam" id="PF10101">
    <property type="entry name" value="DUF2339"/>
    <property type="match status" value="1"/>
</dbReference>
<keyword evidence="3" id="KW-1133">Transmembrane helix</keyword>
<feature type="coiled-coil region" evidence="1">
    <location>
        <begin position="21"/>
        <end position="48"/>
    </location>
</feature>
<feature type="transmembrane region" description="Helical" evidence="3">
    <location>
        <begin position="150"/>
        <end position="167"/>
    </location>
</feature>
<evidence type="ECO:0000256" key="2">
    <source>
        <dbReference type="SAM" id="MobiDB-lite"/>
    </source>
</evidence>
<evidence type="ECO:0000313" key="4">
    <source>
        <dbReference type="EMBL" id="MBC5634489.1"/>
    </source>
</evidence>
<feature type="transmembrane region" description="Helical" evidence="3">
    <location>
        <begin position="116"/>
        <end position="138"/>
    </location>
</feature>
<keyword evidence="3" id="KW-0812">Transmembrane</keyword>
<keyword evidence="3" id="KW-0472">Membrane</keyword>
<feature type="transmembrane region" description="Helical" evidence="3">
    <location>
        <begin position="206"/>
        <end position="226"/>
    </location>
</feature>
<evidence type="ECO:0000256" key="1">
    <source>
        <dbReference type="SAM" id="Coils"/>
    </source>
</evidence>
<feature type="transmembrane region" description="Helical" evidence="3">
    <location>
        <begin position="671"/>
        <end position="689"/>
    </location>
</feature>
<feature type="transmembrane region" description="Helical" evidence="3">
    <location>
        <begin position="422"/>
        <end position="439"/>
    </location>
</feature>
<feature type="transmembrane region" description="Helical" evidence="3">
    <location>
        <begin position="727"/>
        <end position="744"/>
    </location>
</feature>
<organism evidence="4 5">
    <name type="scientific">Parabacteroides hominis</name>
    <dbReference type="NCBI Taxonomy" id="2763057"/>
    <lineage>
        <taxon>Bacteria</taxon>
        <taxon>Pseudomonadati</taxon>
        <taxon>Bacteroidota</taxon>
        <taxon>Bacteroidia</taxon>
        <taxon>Bacteroidales</taxon>
        <taxon>Tannerellaceae</taxon>
        <taxon>Parabacteroides</taxon>
    </lineage>
</organism>
<dbReference type="InterPro" id="IPR019286">
    <property type="entry name" value="DUF2339_TM"/>
</dbReference>
<keyword evidence="1" id="KW-0175">Coiled coil</keyword>
<dbReference type="PANTHER" id="PTHR38434:SF1">
    <property type="entry name" value="BLL2549 PROTEIN"/>
    <property type="match status" value="1"/>
</dbReference>
<feature type="transmembrane region" description="Helical" evidence="3">
    <location>
        <begin position="579"/>
        <end position="596"/>
    </location>
</feature>
<feature type="transmembrane region" description="Helical" evidence="3">
    <location>
        <begin position="512"/>
        <end position="534"/>
    </location>
</feature>
<feature type="region of interest" description="Disordered" evidence="2">
    <location>
        <begin position="68"/>
        <end position="90"/>
    </location>
</feature>
<keyword evidence="5" id="KW-1185">Reference proteome</keyword>
<feature type="transmembrane region" description="Helical" evidence="3">
    <location>
        <begin position="477"/>
        <end position="500"/>
    </location>
</feature>
<dbReference type="Proteomes" id="UP000651475">
    <property type="component" value="Unassembled WGS sequence"/>
</dbReference>
<feature type="transmembrane region" description="Helical" evidence="3">
    <location>
        <begin position="253"/>
        <end position="272"/>
    </location>
</feature>
<feature type="compositionally biased region" description="Basic and acidic residues" evidence="2">
    <location>
        <begin position="68"/>
        <end position="84"/>
    </location>
</feature>
<feature type="transmembrane region" description="Helical" evidence="3">
    <location>
        <begin position="611"/>
        <end position="632"/>
    </location>
</feature>
<feature type="transmembrane region" description="Helical" evidence="3">
    <location>
        <begin position="279"/>
        <end position="296"/>
    </location>
</feature>
<protein>
    <submittedName>
        <fullName evidence="4">DUF2339 domain-containing protein</fullName>
    </submittedName>
</protein>
<feature type="transmembrane region" description="Helical" evidence="3">
    <location>
        <begin position="446"/>
        <end position="465"/>
    </location>
</feature>
<feature type="transmembrane region" description="Helical" evidence="3">
    <location>
        <begin position="546"/>
        <end position="567"/>
    </location>
</feature>
<feature type="transmembrane region" description="Helical" evidence="3">
    <location>
        <begin position="231"/>
        <end position="247"/>
    </location>
</feature>
<dbReference type="PANTHER" id="PTHR38434">
    <property type="entry name" value="BLL2549 PROTEIN"/>
    <property type="match status" value="1"/>
</dbReference>
<evidence type="ECO:0000256" key="3">
    <source>
        <dbReference type="SAM" id="Phobius"/>
    </source>
</evidence>
<comment type="caution">
    <text evidence="4">The sequence shown here is derived from an EMBL/GenBank/DDBJ whole genome shotgun (WGS) entry which is preliminary data.</text>
</comment>
<feature type="transmembrane region" description="Helical" evidence="3">
    <location>
        <begin position="179"/>
        <end position="200"/>
    </location>
</feature>